<accession>A0A1H7T6S4</accession>
<evidence type="ECO:0000259" key="13">
    <source>
        <dbReference type="Pfam" id="PF02771"/>
    </source>
</evidence>
<dbReference type="InterPro" id="IPR050741">
    <property type="entry name" value="Acyl-CoA_dehydrogenase"/>
</dbReference>
<dbReference type="InterPro" id="IPR036250">
    <property type="entry name" value="AcylCo_DH-like_C"/>
</dbReference>
<gene>
    <name evidence="14" type="ORF">SAMN05414137_11360</name>
</gene>
<dbReference type="InterPro" id="IPR006089">
    <property type="entry name" value="Acyl-CoA_DH_CS"/>
</dbReference>
<name>A0A1H7T6S4_STRJI</name>
<dbReference type="OrthoDB" id="8876745at2"/>
<dbReference type="GO" id="GO:0003995">
    <property type="term" value="F:acyl-CoA dehydrogenase activity"/>
    <property type="evidence" value="ECO:0007669"/>
    <property type="project" value="InterPro"/>
</dbReference>
<dbReference type="Gene3D" id="1.20.140.10">
    <property type="entry name" value="Butyryl-CoA Dehydrogenase, subunit A, domain 3"/>
    <property type="match status" value="1"/>
</dbReference>
<keyword evidence="4 10" id="KW-0285">Flavoprotein</keyword>
<evidence type="ECO:0000259" key="12">
    <source>
        <dbReference type="Pfam" id="PF02770"/>
    </source>
</evidence>
<evidence type="ECO:0000256" key="10">
    <source>
        <dbReference type="RuleBase" id="RU362125"/>
    </source>
</evidence>
<dbReference type="Gene3D" id="1.10.540.10">
    <property type="entry name" value="Acyl-CoA dehydrogenase/oxidase, N-terminal domain"/>
    <property type="match status" value="1"/>
</dbReference>
<feature type="domain" description="Acyl-CoA dehydrogenase/oxidase C-terminal" evidence="11">
    <location>
        <begin position="235"/>
        <end position="383"/>
    </location>
</feature>
<dbReference type="EMBL" id="FOAZ01000013">
    <property type="protein sequence ID" value="SEL79487.1"/>
    <property type="molecule type" value="Genomic_DNA"/>
</dbReference>
<evidence type="ECO:0000256" key="6">
    <source>
        <dbReference type="ARBA" id="ARBA00023002"/>
    </source>
</evidence>
<dbReference type="GO" id="GO:0033539">
    <property type="term" value="P:fatty acid beta-oxidation using acyl-CoA dehydrogenase"/>
    <property type="evidence" value="ECO:0007669"/>
    <property type="project" value="TreeGrafter"/>
</dbReference>
<comment type="cofactor">
    <cofactor evidence="1 10">
        <name>FAD</name>
        <dbReference type="ChEBI" id="CHEBI:57692"/>
    </cofactor>
</comment>
<dbReference type="Gene3D" id="2.40.110.10">
    <property type="entry name" value="Butyryl-CoA Dehydrogenase, subunit A, domain 2"/>
    <property type="match status" value="1"/>
</dbReference>
<evidence type="ECO:0000256" key="2">
    <source>
        <dbReference type="ARBA" id="ARBA00005102"/>
    </source>
</evidence>
<dbReference type="Proteomes" id="UP000183015">
    <property type="component" value="Unassembled WGS sequence"/>
</dbReference>
<organism evidence="14 15">
    <name type="scientific">Streptacidiphilus jiangxiensis</name>
    <dbReference type="NCBI Taxonomy" id="235985"/>
    <lineage>
        <taxon>Bacteria</taxon>
        <taxon>Bacillati</taxon>
        <taxon>Actinomycetota</taxon>
        <taxon>Actinomycetes</taxon>
        <taxon>Kitasatosporales</taxon>
        <taxon>Streptomycetaceae</taxon>
        <taxon>Streptacidiphilus</taxon>
    </lineage>
</organism>
<dbReference type="STRING" id="235985.SAMN05414137_11360"/>
<keyword evidence="5 10" id="KW-0274">FAD</keyword>
<dbReference type="SUPFAM" id="SSF47203">
    <property type="entry name" value="Acyl-CoA dehydrogenase C-terminal domain-like"/>
    <property type="match status" value="1"/>
</dbReference>
<proteinExistence type="inferred from homology"/>
<dbReference type="GO" id="GO:0005737">
    <property type="term" value="C:cytoplasm"/>
    <property type="evidence" value="ECO:0007669"/>
    <property type="project" value="TreeGrafter"/>
</dbReference>
<evidence type="ECO:0000256" key="8">
    <source>
        <dbReference type="ARBA" id="ARBA00040394"/>
    </source>
</evidence>
<evidence type="ECO:0000256" key="3">
    <source>
        <dbReference type="ARBA" id="ARBA00009347"/>
    </source>
</evidence>
<dbReference type="FunFam" id="2.40.110.10:FF:000002">
    <property type="entry name" value="Acyl-CoA dehydrogenase fadE12"/>
    <property type="match status" value="1"/>
</dbReference>
<evidence type="ECO:0000256" key="7">
    <source>
        <dbReference type="ARBA" id="ARBA00037085"/>
    </source>
</evidence>
<evidence type="ECO:0000313" key="14">
    <source>
        <dbReference type="EMBL" id="SEL79487.1"/>
    </source>
</evidence>
<dbReference type="Pfam" id="PF02770">
    <property type="entry name" value="Acyl-CoA_dh_M"/>
    <property type="match status" value="1"/>
</dbReference>
<dbReference type="Pfam" id="PF02771">
    <property type="entry name" value="Acyl-CoA_dh_N"/>
    <property type="match status" value="1"/>
</dbReference>
<dbReference type="AlphaFoldDB" id="A0A1H7T6S4"/>
<dbReference type="RefSeq" id="WP_042444113.1">
    <property type="nucleotide sequence ID" value="NZ_BBPN01000006.1"/>
</dbReference>
<dbReference type="GO" id="GO:0050660">
    <property type="term" value="F:flavin adenine dinucleotide binding"/>
    <property type="evidence" value="ECO:0007669"/>
    <property type="project" value="InterPro"/>
</dbReference>
<dbReference type="eggNOG" id="COG1960">
    <property type="taxonomic scope" value="Bacteria"/>
</dbReference>
<dbReference type="PANTHER" id="PTHR48083">
    <property type="entry name" value="MEDIUM-CHAIN SPECIFIC ACYL-COA DEHYDROGENASE, MITOCHONDRIAL-RELATED"/>
    <property type="match status" value="1"/>
</dbReference>
<comment type="similarity">
    <text evidence="3 10">Belongs to the acyl-CoA dehydrogenase family.</text>
</comment>
<sequence>MKRTLYDEEHEAFRAMIRDFIAKEVKPHFEQWEQENLVDRELFRKLGELGVMGFGIPEEFGGAGETSYKYQTVIAEEVARQAVSFGHYTVSTGIVLPYLLNLATTEQKQRWFPGIASGDTMLCIAMTEPGTGSDLAGIRTTAMLSEDGTHYVLNGAKTFITGARNSELCVVVARTSAPTPENRRHGLSLLVVPTDSEGFAYGRKLDKIGLKSSDTSELSFTDVRVPVENLLGTQDQGFSYLGQNLARERLSIGVGAVASATAAIGFARDYTLERQVFGKPVAAFQNTKFVLAECAAEVEALQAMVDKGIELDDAHELSPADAAKIKLFGTEVAARVIDKCLQLHGGYGYMLEYPIARLYADTRVSRIYGGTSEVMKTIIAKDLGL</sequence>
<dbReference type="InterPro" id="IPR009100">
    <property type="entry name" value="AcylCoA_DH/oxidase_NM_dom_sf"/>
</dbReference>
<dbReference type="InterPro" id="IPR046373">
    <property type="entry name" value="Acyl-CoA_Oxase/DH_mid-dom_sf"/>
</dbReference>
<comment type="pathway">
    <text evidence="2">Siderophore biosynthesis; mycobactin biosynthesis.</text>
</comment>
<reference evidence="15" key="1">
    <citation type="submission" date="2016-10" db="EMBL/GenBank/DDBJ databases">
        <authorList>
            <person name="Varghese N."/>
        </authorList>
    </citation>
    <scope>NUCLEOTIDE SEQUENCE [LARGE SCALE GENOMIC DNA]</scope>
    <source>
        <strain evidence="15">DSM 45096 / BCRC 16803 / CGMCC 4.1857 / CIP 109030 / JCM 12277 / KCTC 19219 / NBRC 100920 / 33214</strain>
    </source>
</reference>
<comment type="function">
    <text evidence="7">Catalyzes the dehydrogenation at the alpha-beta position of ACP-bound acyl chains. This results in the introduction of a double bond in the lipidic chain, which is further transferred to the epsilon-amino group of lysine residue in the mycobactin core by MbtK.</text>
</comment>
<dbReference type="Pfam" id="PF00441">
    <property type="entry name" value="Acyl-CoA_dh_1"/>
    <property type="match status" value="1"/>
</dbReference>
<feature type="domain" description="Acyl-CoA dehydrogenase/oxidase N-terminal" evidence="13">
    <location>
        <begin position="8"/>
        <end position="119"/>
    </location>
</feature>
<dbReference type="PROSITE" id="PS00073">
    <property type="entry name" value="ACYL_COA_DH_2"/>
    <property type="match status" value="1"/>
</dbReference>
<dbReference type="InterPro" id="IPR013786">
    <property type="entry name" value="AcylCoA_DH/ox_N"/>
</dbReference>
<evidence type="ECO:0000256" key="9">
    <source>
        <dbReference type="ARBA" id="ARBA00042660"/>
    </source>
</evidence>
<dbReference type="SUPFAM" id="SSF56645">
    <property type="entry name" value="Acyl-CoA dehydrogenase NM domain-like"/>
    <property type="match status" value="1"/>
</dbReference>
<dbReference type="PIRSF" id="PIRSF016578">
    <property type="entry name" value="HsaA"/>
    <property type="match status" value="1"/>
</dbReference>
<dbReference type="PANTHER" id="PTHR48083:SF20">
    <property type="entry name" value="LONG-CHAIN SPECIFIC ACYL-COA DEHYDROGENASE, MITOCHONDRIAL"/>
    <property type="match status" value="1"/>
</dbReference>
<feature type="domain" description="Acyl-CoA oxidase/dehydrogenase middle" evidence="12">
    <location>
        <begin position="123"/>
        <end position="223"/>
    </location>
</feature>
<evidence type="ECO:0000256" key="5">
    <source>
        <dbReference type="ARBA" id="ARBA00022827"/>
    </source>
</evidence>
<evidence type="ECO:0000313" key="15">
    <source>
        <dbReference type="Proteomes" id="UP000183015"/>
    </source>
</evidence>
<keyword evidence="6 10" id="KW-0560">Oxidoreductase</keyword>
<dbReference type="InterPro" id="IPR006091">
    <property type="entry name" value="Acyl-CoA_Oxase/DH_mid-dom"/>
</dbReference>
<evidence type="ECO:0000256" key="1">
    <source>
        <dbReference type="ARBA" id="ARBA00001974"/>
    </source>
</evidence>
<dbReference type="InterPro" id="IPR037069">
    <property type="entry name" value="AcylCoA_DH/ox_N_sf"/>
</dbReference>
<dbReference type="InterPro" id="IPR009075">
    <property type="entry name" value="AcylCo_DH/oxidase_C"/>
</dbReference>
<evidence type="ECO:0000256" key="4">
    <source>
        <dbReference type="ARBA" id="ARBA00022630"/>
    </source>
</evidence>
<evidence type="ECO:0000259" key="11">
    <source>
        <dbReference type="Pfam" id="PF00441"/>
    </source>
</evidence>
<keyword evidence="15" id="KW-1185">Reference proteome</keyword>
<protein>
    <recommendedName>
        <fullName evidence="8">Acyl-[acyl-carrier-protein] dehydrogenase MbtN</fullName>
    </recommendedName>
    <alternativeName>
        <fullName evidence="9">Mycobactin synthase protein N</fullName>
    </alternativeName>
</protein>
<dbReference type="FunFam" id="1.20.140.10:FF:000001">
    <property type="entry name" value="Acyl-CoA dehydrogenase"/>
    <property type="match status" value="1"/>
</dbReference>